<keyword evidence="1" id="KW-0812">Transmembrane</keyword>
<evidence type="ECO:0000313" key="3">
    <source>
        <dbReference type="Proteomes" id="UP000658514"/>
    </source>
</evidence>
<sequence>MQPDLLGLEISKGELRRLTGFDPEDVFRPSIMADREKRLGFLINEGLVALALTPIIVGGIYAFIILPAIGSSIKLGILLLILVPIAVIVGRSLWRKFTCPQGLTILLDEVDKYHAVINAIDINDQLATSGNSQSSIDDRDRVISALQLIREDLVRALKTERILRDNKKLLANNQELFVNNLANLQALQQSNQAGEYAQFLNQSLQIALDVQAEINKLQSPKR</sequence>
<dbReference type="RefSeq" id="WP_190541174.1">
    <property type="nucleotide sequence ID" value="NZ_CAWPNO010000047.1"/>
</dbReference>
<feature type="transmembrane region" description="Helical" evidence="1">
    <location>
        <begin position="47"/>
        <end position="69"/>
    </location>
</feature>
<name>A0ABR8A8M0_9CYAN</name>
<keyword evidence="1" id="KW-0472">Membrane</keyword>
<keyword evidence="1" id="KW-1133">Transmembrane helix</keyword>
<proteinExistence type="predicted"/>
<comment type="caution">
    <text evidence="2">The sequence shown here is derived from an EMBL/GenBank/DDBJ whole genome shotgun (WGS) entry which is preliminary data.</text>
</comment>
<protein>
    <submittedName>
        <fullName evidence="2">Uncharacterized protein</fullName>
    </submittedName>
</protein>
<dbReference type="EMBL" id="JACJQH010000016">
    <property type="protein sequence ID" value="MBD2196184.1"/>
    <property type="molecule type" value="Genomic_DNA"/>
</dbReference>
<dbReference type="Proteomes" id="UP000658514">
    <property type="component" value="Unassembled WGS sequence"/>
</dbReference>
<organism evidence="2 3">
    <name type="scientific">Calothrix parietina FACHB-288</name>
    <dbReference type="NCBI Taxonomy" id="2692896"/>
    <lineage>
        <taxon>Bacteria</taxon>
        <taxon>Bacillati</taxon>
        <taxon>Cyanobacteriota</taxon>
        <taxon>Cyanophyceae</taxon>
        <taxon>Nostocales</taxon>
        <taxon>Calotrichaceae</taxon>
        <taxon>Calothrix</taxon>
    </lineage>
</organism>
<evidence type="ECO:0000256" key="1">
    <source>
        <dbReference type="SAM" id="Phobius"/>
    </source>
</evidence>
<keyword evidence="3" id="KW-1185">Reference proteome</keyword>
<gene>
    <name evidence="2" type="ORF">H6G24_11850</name>
</gene>
<reference evidence="2 3" key="1">
    <citation type="journal article" date="2020" name="ISME J.">
        <title>Comparative genomics reveals insights into cyanobacterial evolution and habitat adaptation.</title>
        <authorList>
            <person name="Chen M.Y."/>
            <person name="Teng W.K."/>
            <person name="Zhao L."/>
            <person name="Hu C.X."/>
            <person name="Zhou Y.K."/>
            <person name="Han B.P."/>
            <person name="Song L.R."/>
            <person name="Shu W.S."/>
        </authorList>
    </citation>
    <scope>NUCLEOTIDE SEQUENCE [LARGE SCALE GENOMIC DNA]</scope>
    <source>
        <strain evidence="2 3">FACHB-288</strain>
    </source>
</reference>
<evidence type="ECO:0000313" key="2">
    <source>
        <dbReference type="EMBL" id="MBD2196184.1"/>
    </source>
</evidence>
<accession>A0ABR8A8M0</accession>
<feature type="transmembrane region" description="Helical" evidence="1">
    <location>
        <begin position="75"/>
        <end position="94"/>
    </location>
</feature>